<feature type="region of interest" description="Disordered" evidence="8">
    <location>
        <begin position="67"/>
        <end position="94"/>
    </location>
</feature>
<feature type="compositionally biased region" description="Basic and acidic residues" evidence="8">
    <location>
        <begin position="72"/>
        <end position="94"/>
    </location>
</feature>
<keyword evidence="11" id="KW-1185">Reference proteome</keyword>
<evidence type="ECO:0000256" key="6">
    <source>
        <dbReference type="ARBA" id="ARBA00023010"/>
    </source>
</evidence>
<dbReference type="GO" id="GO:0015031">
    <property type="term" value="P:protein transport"/>
    <property type="evidence" value="ECO:0007669"/>
    <property type="project" value="UniProtKB-KW"/>
</dbReference>
<evidence type="ECO:0000256" key="5">
    <source>
        <dbReference type="ARBA" id="ARBA00022989"/>
    </source>
</evidence>
<feature type="transmembrane region" description="Helical" evidence="9">
    <location>
        <begin position="32"/>
        <end position="53"/>
    </location>
</feature>
<evidence type="ECO:0000256" key="9">
    <source>
        <dbReference type="SAM" id="Phobius"/>
    </source>
</evidence>
<keyword evidence="6" id="KW-0811">Translocation</keyword>
<evidence type="ECO:0000313" key="10">
    <source>
        <dbReference type="EMBL" id="QDV07124.1"/>
    </source>
</evidence>
<dbReference type="GO" id="GO:0016020">
    <property type="term" value="C:membrane"/>
    <property type="evidence" value="ECO:0007669"/>
    <property type="project" value="UniProtKB-ARBA"/>
</dbReference>
<dbReference type="Proteomes" id="UP000320390">
    <property type="component" value="Chromosome"/>
</dbReference>
<sequence length="94" mass="10343">MNILNLIGLITSPSLRAFQPWDGSDAAREPMLALPGVAEWWPILIVVVLLFGARKLPELARAMGTSVTQFRKGLENPEEEDKKSIDGKSEQPGE</sequence>
<reference evidence="10 11" key="1">
    <citation type="submission" date="2019-02" db="EMBL/GenBank/DDBJ databases">
        <title>Deep-cultivation of Planctomycetes and their phenomic and genomic characterization uncovers novel biology.</title>
        <authorList>
            <person name="Wiegand S."/>
            <person name="Jogler M."/>
            <person name="Boedeker C."/>
            <person name="Pinto D."/>
            <person name="Vollmers J."/>
            <person name="Rivas-Marin E."/>
            <person name="Kohn T."/>
            <person name="Peeters S.H."/>
            <person name="Heuer A."/>
            <person name="Rast P."/>
            <person name="Oberbeckmann S."/>
            <person name="Bunk B."/>
            <person name="Jeske O."/>
            <person name="Meyerdierks A."/>
            <person name="Storesund J.E."/>
            <person name="Kallscheuer N."/>
            <person name="Luecker S."/>
            <person name="Lage O.M."/>
            <person name="Pohl T."/>
            <person name="Merkel B.J."/>
            <person name="Hornburger P."/>
            <person name="Mueller R.-W."/>
            <person name="Bruemmer F."/>
            <person name="Labrenz M."/>
            <person name="Spormann A.M."/>
            <person name="Op den Camp H."/>
            <person name="Overmann J."/>
            <person name="Amann R."/>
            <person name="Jetten M.S.M."/>
            <person name="Mascher T."/>
            <person name="Medema M.H."/>
            <person name="Devos D.P."/>
            <person name="Kaster A.-K."/>
            <person name="Ovreas L."/>
            <person name="Rohde M."/>
            <person name="Galperin M.Y."/>
            <person name="Jogler C."/>
        </authorList>
    </citation>
    <scope>NUCLEOTIDE SEQUENCE [LARGE SCALE GENOMIC DNA]</scope>
    <source>
        <strain evidence="10 11">Poly30</strain>
    </source>
</reference>
<evidence type="ECO:0000256" key="2">
    <source>
        <dbReference type="ARBA" id="ARBA00022448"/>
    </source>
</evidence>
<dbReference type="InterPro" id="IPR003369">
    <property type="entry name" value="TatA/B/E"/>
</dbReference>
<evidence type="ECO:0000256" key="8">
    <source>
        <dbReference type="SAM" id="MobiDB-lite"/>
    </source>
</evidence>
<dbReference type="PANTHER" id="PTHR42982">
    <property type="entry name" value="SEC-INDEPENDENT PROTEIN TRANSLOCASE PROTEIN TATA"/>
    <property type="match status" value="1"/>
</dbReference>
<evidence type="ECO:0000313" key="11">
    <source>
        <dbReference type="Proteomes" id="UP000320390"/>
    </source>
</evidence>
<keyword evidence="7 9" id="KW-0472">Membrane</keyword>
<proteinExistence type="predicted"/>
<evidence type="ECO:0000256" key="3">
    <source>
        <dbReference type="ARBA" id="ARBA00022692"/>
    </source>
</evidence>
<gene>
    <name evidence="10" type="primary">tatAy</name>
    <name evidence="10" type="ORF">Poly30_26430</name>
</gene>
<accession>A0A518ESQ5</accession>
<name>A0A518ESQ5_9BACT</name>
<keyword evidence="5 9" id="KW-1133">Transmembrane helix</keyword>
<dbReference type="AlphaFoldDB" id="A0A518ESQ5"/>
<dbReference type="EMBL" id="CP036434">
    <property type="protein sequence ID" value="QDV07124.1"/>
    <property type="molecule type" value="Genomic_DNA"/>
</dbReference>
<evidence type="ECO:0000256" key="7">
    <source>
        <dbReference type="ARBA" id="ARBA00023136"/>
    </source>
</evidence>
<dbReference type="Gene3D" id="1.20.5.3310">
    <property type="match status" value="1"/>
</dbReference>
<dbReference type="RefSeq" id="WP_419191323.1">
    <property type="nucleotide sequence ID" value="NZ_CP036434.1"/>
</dbReference>
<evidence type="ECO:0000256" key="1">
    <source>
        <dbReference type="ARBA" id="ARBA00004167"/>
    </source>
</evidence>
<protein>
    <submittedName>
        <fullName evidence="10">Sec-independent protein translocase protein TatAy</fullName>
    </submittedName>
</protein>
<keyword evidence="4" id="KW-0653">Protein transport</keyword>
<keyword evidence="2" id="KW-0813">Transport</keyword>
<organism evidence="10 11">
    <name type="scientific">Saltatorellus ferox</name>
    <dbReference type="NCBI Taxonomy" id="2528018"/>
    <lineage>
        <taxon>Bacteria</taxon>
        <taxon>Pseudomonadati</taxon>
        <taxon>Planctomycetota</taxon>
        <taxon>Planctomycetia</taxon>
        <taxon>Planctomycetia incertae sedis</taxon>
        <taxon>Saltatorellus</taxon>
    </lineage>
</organism>
<comment type="subcellular location">
    <subcellularLocation>
        <location evidence="1">Membrane</location>
        <topology evidence="1">Single-pass membrane protein</topology>
    </subcellularLocation>
</comment>
<keyword evidence="3 9" id="KW-0812">Transmembrane</keyword>
<evidence type="ECO:0000256" key="4">
    <source>
        <dbReference type="ARBA" id="ARBA00022927"/>
    </source>
</evidence>
<dbReference type="Pfam" id="PF02416">
    <property type="entry name" value="TatA_B_E"/>
    <property type="match status" value="1"/>
</dbReference>
<dbReference type="PANTHER" id="PTHR42982:SF1">
    <property type="entry name" value="SEC-INDEPENDENT PROTEIN TRANSLOCASE PROTEIN TATA"/>
    <property type="match status" value="1"/>
</dbReference>